<dbReference type="Proteomes" id="UP000712600">
    <property type="component" value="Unassembled WGS sequence"/>
</dbReference>
<dbReference type="EMBL" id="QGKX02001290">
    <property type="protein sequence ID" value="KAF3538524.1"/>
    <property type="molecule type" value="Genomic_DNA"/>
</dbReference>
<evidence type="ECO:0000313" key="2">
    <source>
        <dbReference type="EMBL" id="KAF3538524.1"/>
    </source>
</evidence>
<comment type="caution">
    <text evidence="2">The sequence shown here is derived from an EMBL/GenBank/DDBJ whole genome shotgun (WGS) entry which is preliminary data.</text>
</comment>
<feature type="region of interest" description="Disordered" evidence="1">
    <location>
        <begin position="133"/>
        <end position="417"/>
    </location>
</feature>
<feature type="compositionally biased region" description="Acidic residues" evidence="1">
    <location>
        <begin position="199"/>
        <end position="226"/>
    </location>
</feature>
<dbReference type="AlphaFoldDB" id="A0A8S9QJW1"/>
<feature type="compositionally biased region" description="Basic and acidic residues" evidence="1">
    <location>
        <begin position="328"/>
        <end position="353"/>
    </location>
</feature>
<feature type="compositionally biased region" description="Acidic residues" evidence="1">
    <location>
        <begin position="149"/>
        <end position="187"/>
    </location>
</feature>
<feature type="compositionally biased region" description="Basic and acidic residues" evidence="1">
    <location>
        <begin position="282"/>
        <end position="295"/>
    </location>
</feature>
<feature type="compositionally biased region" description="Basic and acidic residues" evidence="1">
    <location>
        <begin position="252"/>
        <end position="273"/>
    </location>
</feature>
<name>A0A8S9QJW1_BRACR</name>
<evidence type="ECO:0000313" key="3">
    <source>
        <dbReference type="Proteomes" id="UP000712600"/>
    </source>
</evidence>
<proteinExistence type="predicted"/>
<accession>A0A8S9QJW1</accession>
<evidence type="ECO:0000256" key="1">
    <source>
        <dbReference type="SAM" id="MobiDB-lite"/>
    </source>
</evidence>
<feature type="compositionally biased region" description="Basic and acidic residues" evidence="1">
    <location>
        <begin position="227"/>
        <end position="243"/>
    </location>
</feature>
<protein>
    <submittedName>
        <fullName evidence="2">Uncharacterized protein</fullName>
    </submittedName>
</protein>
<sequence length="429" mass="48480">MVEDVVCEFGRVVDLVKRGYRLKRQDWVNGSVDIAVSEAEVDENNYVPGIDATDQEKIEFLTNKVVSLEERVKYLESLLNIRGETVKETEKSKETEAATKTKVNGQNADYELDENEVLGVYIDAKRKEIAKRKKNGVRPPREVGHQNEDDAEVEVNEEQPQEEEEQQQEDDTEDDVDDGDKESENPETNEGQTQKEEEQHQEDDAEEQPQEEEEQQEEDDTEDDVDVGAKESENPETNEKQTQEEEEQQQEDDTKVNTDVDVGAKESGSEKPVKGTKKRGRKDGEANENASEKPVKGTKKSKRGTKDGEANEDASEKPVKGTRKSKRGTKDGEENEDAYEKPVKVTRKSERVTTGKKKGVTTPREVQQQVEDHAETNEDGEGNEDASKKHLIKEHNVGTPKSKKQKKQFEKDSADDVIGSVLEDFKKAD</sequence>
<gene>
    <name evidence="2" type="ORF">F2Q69_00019048</name>
</gene>
<feature type="compositionally biased region" description="Basic and acidic residues" evidence="1">
    <location>
        <begin position="304"/>
        <end position="319"/>
    </location>
</feature>
<feature type="compositionally biased region" description="Basic and acidic residues" evidence="1">
    <location>
        <begin position="385"/>
        <end position="396"/>
    </location>
</feature>
<reference evidence="2" key="1">
    <citation type="submission" date="2019-12" db="EMBL/GenBank/DDBJ databases">
        <title>Genome sequencing and annotation of Brassica cretica.</title>
        <authorList>
            <person name="Studholme D.J."/>
            <person name="Sarris P."/>
        </authorList>
    </citation>
    <scope>NUCLEOTIDE SEQUENCE</scope>
    <source>
        <strain evidence="2">PFS-109/04</strain>
        <tissue evidence="2">Leaf</tissue>
    </source>
</reference>
<organism evidence="2 3">
    <name type="scientific">Brassica cretica</name>
    <name type="common">Mustard</name>
    <dbReference type="NCBI Taxonomy" id="69181"/>
    <lineage>
        <taxon>Eukaryota</taxon>
        <taxon>Viridiplantae</taxon>
        <taxon>Streptophyta</taxon>
        <taxon>Embryophyta</taxon>
        <taxon>Tracheophyta</taxon>
        <taxon>Spermatophyta</taxon>
        <taxon>Magnoliopsida</taxon>
        <taxon>eudicotyledons</taxon>
        <taxon>Gunneridae</taxon>
        <taxon>Pentapetalae</taxon>
        <taxon>rosids</taxon>
        <taxon>malvids</taxon>
        <taxon>Brassicales</taxon>
        <taxon>Brassicaceae</taxon>
        <taxon>Brassiceae</taxon>
        <taxon>Brassica</taxon>
    </lineage>
</organism>
<feature type="compositionally biased region" description="Basic and acidic residues" evidence="1">
    <location>
        <begin position="139"/>
        <end position="148"/>
    </location>
</feature>